<keyword evidence="1" id="KW-0812">Transmembrane</keyword>
<comment type="caution">
    <text evidence="2">The sequence shown here is derived from an EMBL/GenBank/DDBJ whole genome shotgun (WGS) entry which is preliminary data.</text>
</comment>
<dbReference type="EMBL" id="JAVRFB010000030">
    <property type="protein sequence ID" value="MDT0405923.1"/>
    <property type="molecule type" value="Genomic_DNA"/>
</dbReference>
<sequence length="133" mass="14602">MPEPLEFEDTEELALSYAKEWARLPPQHLRVALKTLEPVMMRRHELAVMREQNRHRLWMAGLLAGGVTSLGSIGGAILFGLLHDPLMAGVMLSPSVFAVTKMFVLRKSEKSDMRAARSALGSVTQQGGPPPAI</sequence>
<evidence type="ECO:0000313" key="3">
    <source>
        <dbReference type="Proteomes" id="UP001180503"/>
    </source>
</evidence>
<dbReference type="Proteomes" id="UP001180503">
    <property type="component" value="Unassembled WGS sequence"/>
</dbReference>
<name>A0ABU2QN87_9ACTN</name>
<dbReference type="RefSeq" id="WP_030221149.1">
    <property type="nucleotide sequence ID" value="NZ_JAVRFB010000030.1"/>
</dbReference>
<evidence type="ECO:0000313" key="2">
    <source>
        <dbReference type="EMBL" id="MDT0405923.1"/>
    </source>
</evidence>
<accession>A0ABU2QN87</accession>
<organism evidence="2 3">
    <name type="scientific">Streptomyces edwardsiae</name>
    <dbReference type="NCBI Taxonomy" id="3075527"/>
    <lineage>
        <taxon>Bacteria</taxon>
        <taxon>Bacillati</taxon>
        <taxon>Actinomycetota</taxon>
        <taxon>Actinomycetes</taxon>
        <taxon>Kitasatosporales</taxon>
        <taxon>Streptomycetaceae</taxon>
        <taxon>Streptomyces</taxon>
    </lineage>
</organism>
<reference evidence="3" key="1">
    <citation type="submission" date="2023-07" db="EMBL/GenBank/DDBJ databases">
        <title>30 novel species of actinomycetes from the DSMZ collection.</title>
        <authorList>
            <person name="Nouioui I."/>
        </authorList>
    </citation>
    <scope>NUCLEOTIDE SEQUENCE [LARGE SCALE GENOMIC DNA]</scope>
    <source>
        <strain evidence="3">DSM 41635</strain>
    </source>
</reference>
<evidence type="ECO:0008006" key="4">
    <source>
        <dbReference type="Google" id="ProtNLM"/>
    </source>
</evidence>
<feature type="transmembrane region" description="Helical" evidence="1">
    <location>
        <begin position="57"/>
        <end position="80"/>
    </location>
</feature>
<protein>
    <recommendedName>
        <fullName evidence="4">DUF2335 domain-containing protein</fullName>
    </recommendedName>
</protein>
<keyword evidence="1" id="KW-0472">Membrane</keyword>
<evidence type="ECO:0000256" key="1">
    <source>
        <dbReference type="SAM" id="Phobius"/>
    </source>
</evidence>
<feature type="transmembrane region" description="Helical" evidence="1">
    <location>
        <begin position="86"/>
        <end position="104"/>
    </location>
</feature>
<keyword evidence="1" id="KW-1133">Transmembrane helix</keyword>
<gene>
    <name evidence="2" type="ORF">RM528_29220</name>
</gene>
<proteinExistence type="predicted"/>